<name>A0A7W6FW05_9HYPH</name>
<keyword evidence="1" id="KW-1133">Transmembrane helix</keyword>
<comment type="caution">
    <text evidence="2">The sequence shown here is derived from an EMBL/GenBank/DDBJ whole genome shotgun (WGS) entry which is preliminary data.</text>
</comment>
<dbReference type="RefSeq" id="WP_175526877.1">
    <property type="nucleotide sequence ID" value="NZ_FOOA01000014.1"/>
</dbReference>
<evidence type="ECO:0000313" key="3">
    <source>
        <dbReference type="Proteomes" id="UP000531216"/>
    </source>
</evidence>
<keyword evidence="3" id="KW-1185">Reference proteome</keyword>
<reference evidence="2 3" key="1">
    <citation type="submission" date="2020-08" db="EMBL/GenBank/DDBJ databases">
        <title>Genomic Encyclopedia of Type Strains, Phase IV (KMG-IV): sequencing the most valuable type-strain genomes for metagenomic binning, comparative biology and taxonomic classification.</title>
        <authorList>
            <person name="Goeker M."/>
        </authorList>
    </citation>
    <scope>NUCLEOTIDE SEQUENCE [LARGE SCALE GENOMIC DNA]</scope>
    <source>
        <strain evidence="2 3">DSM 25024</strain>
    </source>
</reference>
<keyword evidence="1" id="KW-0472">Membrane</keyword>
<keyword evidence="1" id="KW-0812">Transmembrane</keyword>
<evidence type="ECO:0000313" key="2">
    <source>
        <dbReference type="EMBL" id="MBB3937698.1"/>
    </source>
</evidence>
<organism evidence="2 3">
    <name type="scientific">Aureimonas phyllosphaerae</name>
    <dbReference type="NCBI Taxonomy" id="1166078"/>
    <lineage>
        <taxon>Bacteria</taxon>
        <taxon>Pseudomonadati</taxon>
        <taxon>Pseudomonadota</taxon>
        <taxon>Alphaproteobacteria</taxon>
        <taxon>Hyphomicrobiales</taxon>
        <taxon>Aurantimonadaceae</taxon>
        <taxon>Aureimonas</taxon>
    </lineage>
</organism>
<dbReference type="AlphaFoldDB" id="A0A7W6FW05"/>
<sequence length="53" mass="5302">MAALLTLAAAAILFGGGSSLAYDGERLSERGAGVAMMLAGALAFAQAFWLAVQ</sequence>
<dbReference type="Proteomes" id="UP000531216">
    <property type="component" value="Unassembled WGS sequence"/>
</dbReference>
<protein>
    <submittedName>
        <fullName evidence="2">Uncharacterized protein</fullName>
    </submittedName>
</protein>
<evidence type="ECO:0000256" key="1">
    <source>
        <dbReference type="SAM" id="Phobius"/>
    </source>
</evidence>
<accession>A0A7W6FW05</accession>
<proteinExistence type="predicted"/>
<feature type="transmembrane region" description="Helical" evidence="1">
    <location>
        <begin position="31"/>
        <end position="52"/>
    </location>
</feature>
<gene>
    <name evidence="2" type="ORF">GGR05_003866</name>
</gene>
<dbReference type="EMBL" id="JACIDO010000011">
    <property type="protein sequence ID" value="MBB3937698.1"/>
    <property type="molecule type" value="Genomic_DNA"/>
</dbReference>